<keyword evidence="3" id="KW-1185">Reference proteome</keyword>
<keyword evidence="1" id="KW-0732">Signal</keyword>
<dbReference type="OrthoDB" id="5108076at2"/>
<proteinExistence type="predicted"/>
<gene>
    <name evidence="2" type="ORF">E3O42_10055</name>
</gene>
<dbReference type="RefSeq" id="WP_134453804.1">
    <property type="nucleotide sequence ID" value="NZ_SOFL01000033.1"/>
</dbReference>
<sequence length="368" mass="36559">MRELDRGAAARIAALALVVLLAGCAAGPDPSTPTPGDIVVAGVGDEIVLLDCATVVPVTGAAEVLGVRADELAAQWSTDGTTVPATATVSEMMAAEALRSAGHYECRYALAAGATGGPAVSVSMLPDAAAEFARVQSDSNDGLNNMLPADVGDQAFTGCRGGEWQGCRAEILVGTTWLSISVGTPEPDPAALLAYARTVTDSVASLKLARPAGPTRPECGYLLSPHDLTTSAGLNDPSGVDALDLGEPGSLAVAGQIRGGLVSCAWSTEAGSPGVALMILPGRGSWTAMPPGVAVSTAALDPIDLSAESGARWPASGVQALAGCSGDGCTVTLLADGVWLTVTAAGATDSSSATALAVAAYARYVDAV</sequence>
<name>A0A4R8W409_9MICO</name>
<feature type="chain" id="PRO_5020908505" description="Ig-like domain-containing protein" evidence="1">
    <location>
        <begin position="26"/>
        <end position="368"/>
    </location>
</feature>
<protein>
    <recommendedName>
        <fullName evidence="4">Ig-like domain-containing protein</fullName>
    </recommendedName>
</protein>
<evidence type="ECO:0008006" key="4">
    <source>
        <dbReference type="Google" id="ProtNLM"/>
    </source>
</evidence>
<reference evidence="2 3" key="1">
    <citation type="submission" date="2019-03" db="EMBL/GenBank/DDBJ databases">
        <title>Genomics of glacier-inhabiting Cryobacterium strains.</title>
        <authorList>
            <person name="Liu Q."/>
            <person name="Xin Y.-H."/>
        </authorList>
    </citation>
    <scope>NUCLEOTIDE SEQUENCE [LARGE SCALE GENOMIC DNA]</scope>
    <source>
        <strain evidence="2 3">RHLS22-1</strain>
    </source>
</reference>
<evidence type="ECO:0000256" key="1">
    <source>
        <dbReference type="SAM" id="SignalP"/>
    </source>
</evidence>
<dbReference type="PROSITE" id="PS51257">
    <property type="entry name" value="PROKAR_LIPOPROTEIN"/>
    <property type="match status" value="1"/>
</dbReference>
<dbReference type="EMBL" id="SOFL01000033">
    <property type="protein sequence ID" value="TFC01702.1"/>
    <property type="molecule type" value="Genomic_DNA"/>
</dbReference>
<comment type="caution">
    <text evidence="2">The sequence shown here is derived from an EMBL/GenBank/DDBJ whole genome shotgun (WGS) entry which is preliminary data.</text>
</comment>
<evidence type="ECO:0000313" key="3">
    <source>
        <dbReference type="Proteomes" id="UP000297907"/>
    </source>
</evidence>
<accession>A0A4R8W409</accession>
<dbReference type="Proteomes" id="UP000297907">
    <property type="component" value="Unassembled WGS sequence"/>
</dbReference>
<dbReference type="AlphaFoldDB" id="A0A4R8W409"/>
<feature type="signal peptide" evidence="1">
    <location>
        <begin position="1"/>
        <end position="25"/>
    </location>
</feature>
<organism evidence="2 3">
    <name type="scientific">Cryobacterium adonitolivorans</name>
    <dbReference type="NCBI Taxonomy" id="1259189"/>
    <lineage>
        <taxon>Bacteria</taxon>
        <taxon>Bacillati</taxon>
        <taxon>Actinomycetota</taxon>
        <taxon>Actinomycetes</taxon>
        <taxon>Micrococcales</taxon>
        <taxon>Microbacteriaceae</taxon>
        <taxon>Cryobacterium</taxon>
    </lineage>
</organism>
<evidence type="ECO:0000313" key="2">
    <source>
        <dbReference type="EMBL" id="TFC01702.1"/>
    </source>
</evidence>